<organism evidence="9 10">
    <name type="scientific">Vagococcus humatus</name>
    <dbReference type="NCBI Taxonomy" id="1889241"/>
    <lineage>
        <taxon>Bacteria</taxon>
        <taxon>Bacillati</taxon>
        <taxon>Bacillota</taxon>
        <taxon>Bacilli</taxon>
        <taxon>Lactobacillales</taxon>
        <taxon>Enterococcaceae</taxon>
        <taxon>Vagococcus</taxon>
    </lineage>
</organism>
<evidence type="ECO:0000256" key="4">
    <source>
        <dbReference type="ARBA" id="ARBA00023235"/>
    </source>
</evidence>
<dbReference type="PROSITE" id="PS01096">
    <property type="entry name" value="PPIC_PPIASE_1"/>
    <property type="match status" value="1"/>
</dbReference>
<comment type="subcellular location">
    <subcellularLocation>
        <location evidence="5">Cell membrane</location>
        <topology evidence="5">Lipid-anchor</topology>
    </subcellularLocation>
</comment>
<keyword evidence="3 5" id="KW-0697">Rotamase</keyword>
<comment type="caution">
    <text evidence="9">The sequence shown here is derived from an EMBL/GenBank/DDBJ whole genome shotgun (WGS) entry which is preliminary data.</text>
</comment>
<keyword evidence="10" id="KW-1185">Reference proteome</keyword>
<evidence type="ECO:0000256" key="6">
    <source>
        <dbReference type="SAM" id="MobiDB-lite"/>
    </source>
</evidence>
<dbReference type="PANTHER" id="PTHR47245:SF1">
    <property type="entry name" value="FOLDASE PROTEIN PRSA"/>
    <property type="match status" value="1"/>
</dbReference>
<evidence type="ECO:0000256" key="1">
    <source>
        <dbReference type="ARBA" id="ARBA00000971"/>
    </source>
</evidence>
<sequence length="326" mass="36746">MKKNKFALAFITVASVFTLAACSSDNPDIVTMKGGKITVHDFYDEVKTDPNVQSNLRNMIVFKVAEQNYGDKVSKEKVDKEYKKMKDQFGDDFELQLKQNGMTEASYKDQMKKSLAFQEMIKSHVKITDKDLKRVWASYQPKVTVQLISTDKEDKAKEALDKIKSGENFAKLAKTVSTDASSKDGGKLSFDSTNYTLPDEVKQAAYKLKDGEVSEVISVDNQQTGEKVNYVVKMVKNQAKGNDMKPFKKELTKIAKDEKMNDQQFTMDVISKELKKADVKIEDDAMKSVLAGFIQEDTTSSKKKDSKSSTTKDTDKTKDSKKDTKK</sequence>
<dbReference type="Gene3D" id="3.10.50.40">
    <property type="match status" value="1"/>
</dbReference>
<keyword evidence="5" id="KW-0564">Palmitate</keyword>
<evidence type="ECO:0000313" key="9">
    <source>
        <dbReference type="EMBL" id="RST90344.1"/>
    </source>
</evidence>
<dbReference type="PROSITE" id="PS50198">
    <property type="entry name" value="PPIC_PPIASE_2"/>
    <property type="match status" value="1"/>
</dbReference>
<dbReference type="Proteomes" id="UP000277864">
    <property type="component" value="Unassembled WGS sequence"/>
</dbReference>
<feature type="compositionally biased region" description="Basic and acidic residues" evidence="6">
    <location>
        <begin position="299"/>
        <end position="326"/>
    </location>
</feature>
<gene>
    <name evidence="5" type="primary">prsA</name>
    <name evidence="9" type="ORF">C7P63_04530</name>
</gene>
<dbReference type="OrthoDB" id="2194386at2"/>
<dbReference type="Pfam" id="PF00639">
    <property type="entry name" value="Rotamase"/>
    <property type="match status" value="1"/>
</dbReference>
<dbReference type="PROSITE" id="PS51257">
    <property type="entry name" value="PROKAR_LIPOPROTEIN"/>
    <property type="match status" value="1"/>
</dbReference>
<keyword evidence="5" id="KW-0472">Membrane</keyword>
<dbReference type="InterPro" id="IPR023058">
    <property type="entry name" value="PPIase_PpiC_CS"/>
</dbReference>
<feature type="domain" description="PpiC" evidence="8">
    <location>
        <begin position="117"/>
        <end position="220"/>
    </location>
</feature>
<dbReference type="GO" id="GO:0003755">
    <property type="term" value="F:peptidyl-prolyl cis-trans isomerase activity"/>
    <property type="evidence" value="ECO:0007669"/>
    <property type="project" value="UniProtKB-UniRule"/>
</dbReference>
<dbReference type="InterPro" id="IPR000297">
    <property type="entry name" value="PPIase_PpiC"/>
</dbReference>
<protein>
    <recommendedName>
        <fullName evidence="5">Foldase protein PrsA</fullName>
        <ecNumber evidence="5">5.2.1.8</ecNumber>
    </recommendedName>
</protein>
<dbReference type="RefSeq" id="WP_125942957.1">
    <property type="nucleotide sequence ID" value="NZ_PXZH01000001.1"/>
</dbReference>
<dbReference type="SUPFAM" id="SSF54534">
    <property type="entry name" value="FKBP-like"/>
    <property type="match status" value="1"/>
</dbReference>
<accession>A0A3R9YED5</accession>
<dbReference type="EMBL" id="PXZH01000001">
    <property type="protein sequence ID" value="RST90344.1"/>
    <property type="molecule type" value="Genomic_DNA"/>
</dbReference>
<dbReference type="Gene3D" id="1.10.4030.10">
    <property type="entry name" value="Porin chaperone SurA, peptide-binding domain"/>
    <property type="match status" value="1"/>
</dbReference>
<evidence type="ECO:0000256" key="2">
    <source>
        <dbReference type="ARBA" id="ARBA00022729"/>
    </source>
</evidence>
<dbReference type="GO" id="GO:0005886">
    <property type="term" value="C:plasma membrane"/>
    <property type="evidence" value="ECO:0007669"/>
    <property type="project" value="UniProtKB-SubCell"/>
</dbReference>
<dbReference type="InterPro" id="IPR023059">
    <property type="entry name" value="Foldase_PrsA"/>
</dbReference>
<keyword evidence="4 5" id="KW-0413">Isomerase</keyword>
<comment type="similarity">
    <text evidence="5">Belongs to the PrsA family.</text>
</comment>
<evidence type="ECO:0000313" key="10">
    <source>
        <dbReference type="Proteomes" id="UP000277864"/>
    </source>
</evidence>
<reference evidence="9 10" key="1">
    <citation type="submission" date="2018-03" db="EMBL/GenBank/DDBJ databases">
        <authorList>
            <person name="Gulvik C.A."/>
        </authorList>
    </citation>
    <scope>NUCLEOTIDE SEQUENCE [LARGE SCALE GENOMIC DNA]</scope>
    <source>
        <strain evidence="9 10">JCM 31581</strain>
    </source>
</reference>
<name>A0A3R9YED5_9ENTE</name>
<keyword evidence="5" id="KW-0449">Lipoprotein</keyword>
<dbReference type="EC" id="5.2.1.8" evidence="5"/>
<keyword evidence="5" id="KW-1003">Cell membrane</keyword>
<evidence type="ECO:0000256" key="3">
    <source>
        <dbReference type="ARBA" id="ARBA00023110"/>
    </source>
</evidence>
<comment type="function">
    <text evidence="5">Plays a major role in protein secretion by helping the post-translocational extracellular folding of several secreted proteins.</text>
</comment>
<proteinExistence type="inferred from homology"/>
<evidence type="ECO:0000256" key="5">
    <source>
        <dbReference type="HAMAP-Rule" id="MF_01145"/>
    </source>
</evidence>
<feature type="signal peptide" evidence="7">
    <location>
        <begin position="1"/>
        <end position="20"/>
    </location>
</feature>
<dbReference type="InterPro" id="IPR046357">
    <property type="entry name" value="PPIase_dom_sf"/>
</dbReference>
<evidence type="ECO:0000256" key="7">
    <source>
        <dbReference type="SAM" id="SignalP"/>
    </source>
</evidence>
<keyword evidence="2 5" id="KW-0732">Signal</keyword>
<comment type="catalytic activity">
    <reaction evidence="1 5">
        <text>[protein]-peptidylproline (omega=180) = [protein]-peptidylproline (omega=0)</text>
        <dbReference type="Rhea" id="RHEA:16237"/>
        <dbReference type="Rhea" id="RHEA-COMP:10747"/>
        <dbReference type="Rhea" id="RHEA-COMP:10748"/>
        <dbReference type="ChEBI" id="CHEBI:83833"/>
        <dbReference type="ChEBI" id="CHEBI:83834"/>
        <dbReference type="EC" id="5.2.1.8"/>
    </reaction>
</comment>
<feature type="chain" id="PRO_5039516712" description="Foldase protein PrsA" evidence="7">
    <location>
        <begin position="21"/>
        <end position="326"/>
    </location>
</feature>
<dbReference type="InterPro" id="IPR050245">
    <property type="entry name" value="PrsA_foldase"/>
</dbReference>
<feature type="region of interest" description="Disordered" evidence="6">
    <location>
        <begin position="296"/>
        <end position="326"/>
    </location>
</feature>
<evidence type="ECO:0000259" key="8">
    <source>
        <dbReference type="PROSITE" id="PS50198"/>
    </source>
</evidence>
<dbReference type="PANTHER" id="PTHR47245">
    <property type="entry name" value="PEPTIDYLPROLYL ISOMERASE"/>
    <property type="match status" value="1"/>
</dbReference>
<dbReference type="HAMAP" id="MF_01145">
    <property type="entry name" value="Foldase_PrsA"/>
    <property type="match status" value="1"/>
</dbReference>
<dbReference type="AlphaFoldDB" id="A0A3R9YED5"/>
<dbReference type="GO" id="GO:0006457">
    <property type="term" value="P:protein folding"/>
    <property type="evidence" value="ECO:0007669"/>
    <property type="project" value="UniProtKB-UniRule"/>
</dbReference>